<dbReference type="OrthoDB" id="325370at2759"/>
<dbReference type="Proteomes" id="UP000187209">
    <property type="component" value="Unassembled WGS sequence"/>
</dbReference>
<protein>
    <submittedName>
        <fullName evidence="1">Uncharacterized protein</fullName>
    </submittedName>
</protein>
<name>A0A1R2C495_9CILI</name>
<gene>
    <name evidence="1" type="ORF">SteCoe_15209</name>
</gene>
<sequence length="322" mass="37753">MKVSPFYGKFTKNPRLFSSVDKIPRIRSTSESGSNLYEIPENLKGLKIKELSETLDENINLVASAPIEYYESIFFDLCRTFYKKLNPTNFSFGTFCLLHPLLKLIEIEGHSVIRWTNQMNALLLHNPNALKEYNFTVKFIGFLNDLAVKWGIINYYNYRFRFDQTLEYVKFLDLEAIFMKIISPEIIWICFNIDTYPLGAVLSEEVKFAAKQVKKKFNFVLQIFMKSNIKNVEDQESIQGYLALKNKTLISDYNFYPDKKKTKTNYQALSHTFRSFMCRDKSISKLNSALKNFEKVYCDFERSFLLFLADMIKNELSLALKC</sequence>
<organism evidence="1 2">
    <name type="scientific">Stentor coeruleus</name>
    <dbReference type="NCBI Taxonomy" id="5963"/>
    <lineage>
        <taxon>Eukaryota</taxon>
        <taxon>Sar</taxon>
        <taxon>Alveolata</taxon>
        <taxon>Ciliophora</taxon>
        <taxon>Postciliodesmatophora</taxon>
        <taxon>Heterotrichea</taxon>
        <taxon>Heterotrichida</taxon>
        <taxon>Stentoridae</taxon>
        <taxon>Stentor</taxon>
    </lineage>
</organism>
<comment type="caution">
    <text evidence="1">The sequence shown here is derived from an EMBL/GenBank/DDBJ whole genome shotgun (WGS) entry which is preliminary data.</text>
</comment>
<accession>A0A1R2C495</accession>
<keyword evidence="2" id="KW-1185">Reference proteome</keyword>
<dbReference type="EMBL" id="MPUH01000291">
    <property type="protein sequence ID" value="OMJ83800.1"/>
    <property type="molecule type" value="Genomic_DNA"/>
</dbReference>
<reference evidence="1 2" key="1">
    <citation type="submission" date="2016-11" db="EMBL/GenBank/DDBJ databases">
        <title>The macronuclear genome of Stentor coeruleus: a giant cell with tiny introns.</title>
        <authorList>
            <person name="Slabodnick M."/>
            <person name="Ruby J.G."/>
            <person name="Reiff S.B."/>
            <person name="Swart E.C."/>
            <person name="Gosai S."/>
            <person name="Prabakaran S."/>
            <person name="Witkowska E."/>
            <person name="Larue G.E."/>
            <person name="Fisher S."/>
            <person name="Freeman R.M."/>
            <person name="Gunawardena J."/>
            <person name="Chu W."/>
            <person name="Stover N.A."/>
            <person name="Gregory B.D."/>
            <person name="Nowacki M."/>
            <person name="Derisi J."/>
            <person name="Roy S.W."/>
            <person name="Marshall W.F."/>
            <person name="Sood P."/>
        </authorList>
    </citation>
    <scope>NUCLEOTIDE SEQUENCE [LARGE SCALE GENOMIC DNA]</scope>
    <source>
        <strain evidence="1">WM001</strain>
    </source>
</reference>
<dbReference type="AlphaFoldDB" id="A0A1R2C495"/>
<evidence type="ECO:0000313" key="1">
    <source>
        <dbReference type="EMBL" id="OMJ83800.1"/>
    </source>
</evidence>
<evidence type="ECO:0000313" key="2">
    <source>
        <dbReference type="Proteomes" id="UP000187209"/>
    </source>
</evidence>
<proteinExistence type="predicted"/>